<dbReference type="Proteomes" id="UP001258945">
    <property type="component" value="Unassembled WGS sequence"/>
</dbReference>
<dbReference type="GO" id="GO:0005829">
    <property type="term" value="C:cytosol"/>
    <property type="evidence" value="ECO:0007669"/>
    <property type="project" value="TreeGrafter"/>
</dbReference>
<organism evidence="2 4">
    <name type="scientific">Roseomonas gilardii</name>
    <dbReference type="NCBI Taxonomy" id="257708"/>
    <lineage>
        <taxon>Bacteria</taxon>
        <taxon>Pseudomonadati</taxon>
        <taxon>Pseudomonadota</taxon>
        <taxon>Alphaproteobacteria</taxon>
        <taxon>Acetobacterales</taxon>
        <taxon>Roseomonadaceae</taxon>
        <taxon>Roseomonas</taxon>
    </lineage>
</organism>
<evidence type="ECO:0000313" key="2">
    <source>
        <dbReference type="EMBL" id="APT58675.1"/>
    </source>
</evidence>
<dbReference type="eggNOG" id="COG0251">
    <property type="taxonomic scope" value="Bacteria"/>
</dbReference>
<accession>A0A1L7AIT5</accession>
<dbReference type="EC" id="3.5.-.-" evidence="3"/>
<name>A0A1L7AIT5_9PROT</name>
<dbReference type="InterPro" id="IPR035959">
    <property type="entry name" value="RutC-like_sf"/>
</dbReference>
<gene>
    <name evidence="2" type="ORF">RGI145_17725</name>
    <name evidence="3" type="ORF">RQ831_13715</name>
</gene>
<dbReference type="RefSeq" id="WP_075799431.1">
    <property type="nucleotide sequence ID" value="NZ_CP015583.1"/>
</dbReference>
<dbReference type="AlphaFoldDB" id="A0A1L7AIT5"/>
<keyword evidence="5" id="KW-1185">Reference proteome</keyword>
<reference evidence="3" key="3">
    <citation type="submission" date="2023-09" db="EMBL/GenBank/DDBJ databases">
        <authorList>
            <person name="Schober I."/>
            <person name="Bunk B."/>
        </authorList>
    </citation>
    <scope>NUCLEOTIDE SEQUENCE</scope>
    <source>
        <strain evidence="3">DSM 103800</strain>
    </source>
</reference>
<dbReference type="Proteomes" id="UP000185494">
    <property type="component" value="Chromosome 1"/>
</dbReference>
<dbReference type="KEGG" id="rgi:RGI145_17725"/>
<reference evidence="3 5" key="2">
    <citation type="journal article" date="2019" name="Microb. Pathog.">
        <title>Comparison of VITEK 2, MALDI-TOF MS, 16S rRNA gene sequencing, and whole-genome sequencing for identification of Roseomonas mucosa.</title>
        <authorList>
            <person name="Rudolph W.W."/>
            <person name="Gunzer F."/>
            <person name="Trauth M."/>
            <person name="Bunk B."/>
            <person name="Bigge R."/>
            <person name="Schrottner P."/>
        </authorList>
    </citation>
    <scope>NUCLEOTIDE SEQUENCE [LARGE SCALE GENOMIC DNA]</scope>
    <source>
        <strain evidence="3 5">DSM 103800</strain>
    </source>
</reference>
<reference evidence="2 4" key="1">
    <citation type="submission" date="2016-05" db="EMBL/GenBank/DDBJ databases">
        <title>Complete Genome and Methylome Analysis of Psychrotrophic Bacterial Isolates from Antarctic Lake Untersee.</title>
        <authorList>
            <person name="Fomenkov A."/>
            <person name="Akimov V.N."/>
            <person name="Vasilyeva L.V."/>
            <person name="Andersen D."/>
            <person name="Vincze T."/>
            <person name="Roberts R.J."/>
        </authorList>
    </citation>
    <scope>NUCLEOTIDE SEQUENCE [LARGE SCALE GENOMIC DNA]</scope>
    <source>
        <strain evidence="2 4">U14-5</strain>
    </source>
</reference>
<dbReference type="STRING" id="257708.RGI145_17725"/>
<dbReference type="Gene3D" id="3.30.1330.40">
    <property type="entry name" value="RutC-like"/>
    <property type="match status" value="1"/>
</dbReference>
<dbReference type="Pfam" id="PF01042">
    <property type="entry name" value="Ribonuc_L-PSP"/>
    <property type="match status" value="1"/>
</dbReference>
<proteinExistence type="inferred from homology"/>
<evidence type="ECO:0000256" key="1">
    <source>
        <dbReference type="ARBA" id="ARBA00010552"/>
    </source>
</evidence>
<evidence type="ECO:0000313" key="4">
    <source>
        <dbReference type="Proteomes" id="UP000185494"/>
    </source>
</evidence>
<protein>
    <submittedName>
        <fullName evidence="2">Enamine deaminase RidA</fullName>
    </submittedName>
    <submittedName>
        <fullName evidence="3">RidA family protein</fullName>
        <ecNumber evidence="3">3.5.-.-</ecNumber>
    </submittedName>
</protein>
<keyword evidence="3" id="KW-0378">Hydrolase</keyword>
<comment type="similarity">
    <text evidence="1">Belongs to the RutC family.</text>
</comment>
<dbReference type="SUPFAM" id="SSF55298">
    <property type="entry name" value="YjgF-like"/>
    <property type="match status" value="1"/>
</dbReference>
<evidence type="ECO:0000313" key="5">
    <source>
        <dbReference type="Proteomes" id="UP001258945"/>
    </source>
</evidence>
<dbReference type="GO" id="GO:0019239">
    <property type="term" value="F:deaminase activity"/>
    <property type="evidence" value="ECO:0007669"/>
    <property type="project" value="TreeGrafter"/>
</dbReference>
<evidence type="ECO:0000313" key="3">
    <source>
        <dbReference type="EMBL" id="MDT8332113.1"/>
    </source>
</evidence>
<dbReference type="CDD" id="cd00448">
    <property type="entry name" value="YjgF_YER057c_UK114_family"/>
    <property type="match status" value="1"/>
</dbReference>
<dbReference type="PANTHER" id="PTHR11803">
    <property type="entry name" value="2-IMINOBUTANOATE/2-IMINOPROPANOATE DEAMINASE RIDA"/>
    <property type="match status" value="1"/>
</dbReference>
<dbReference type="EMBL" id="JAVVDO010000022">
    <property type="protein sequence ID" value="MDT8332113.1"/>
    <property type="molecule type" value="Genomic_DNA"/>
</dbReference>
<sequence length="125" mass="13534">MRQEIDAGLPEPRQPFAWAIRSGGLLFTTHGPVQPDGTILQSGIREQARLALENLRRTLERAGGGLDGVVQATIYLLDAADMAPVDEVYREFFHPPYPNRASVVVAGLVAPGMRFEIQAIAALPG</sequence>
<dbReference type="PANTHER" id="PTHR11803:SF58">
    <property type="entry name" value="PROTEIN HMF1-RELATED"/>
    <property type="match status" value="1"/>
</dbReference>
<dbReference type="EMBL" id="CP015583">
    <property type="protein sequence ID" value="APT58675.1"/>
    <property type="molecule type" value="Genomic_DNA"/>
</dbReference>
<dbReference type="InterPro" id="IPR006175">
    <property type="entry name" value="YjgF/YER057c/UK114"/>
</dbReference>